<dbReference type="Gene3D" id="2.70.98.30">
    <property type="entry name" value="Golgi alpha-mannosidase II, domain 4"/>
    <property type="match status" value="1"/>
</dbReference>
<dbReference type="PANTHER" id="PTHR11607:SF3">
    <property type="entry name" value="LYSOSOMAL ALPHA-MANNOSIDASE"/>
    <property type="match status" value="1"/>
</dbReference>
<keyword evidence="5 13" id="KW-0732">Signal</keyword>
<dbReference type="InterPro" id="IPR013780">
    <property type="entry name" value="Glyco_hydro_b"/>
</dbReference>
<name>A0AA38IT83_9CUCU</name>
<evidence type="ECO:0000256" key="2">
    <source>
        <dbReference type="ARBA" id="ARBA00004371"/>
    </source>
</evidence>
<evidence type="ECO:0000256" key="3">
    <source>
        <dbReference type="ARBA" id="ARBA00009792"/>
    </source>
</evidence>
<dbReference type="FunFam" id="2.70.98.30:FF:000003">
    <property type="entry name" value="Alpha-mannosidase"/>
    <property type="match status" value="1"/>
</dbReference>
<comment type="similarity">
    <text evidence="3 12">Belongs to the glycosyl hydrolase 38 family.</text>
</comment>
<evidence type="ECO:0000256" key="9">
    <source>
        <dbReference type="ARBA" id="ARBA00023180"/>
    </source>
</evidence>
<sequence>MKVPSTRTEKNLRGFAFFLIQMTLAVLLFLLFCVLSAGGKPVVDDDPVCGYDACPEAGLDTLNVHLIPHSHDDVGWLKTPDQYYFQDVQLVISSVVDALKQNPDRKFVQVETAFFKQWWAQQNDRVKEAVQNLVNNGQFEFINAAWSMNDEGAVHYQSTIDQFTLGLRYIQDNFGKCARPKVAWQIDPFGHSREQASISAQMGFDGLFFARLDYRDKNRRLNDKTMDLLWRGSANLGNASDIFTSVLYSHYSAPGGFCFDIVCNDEVIIDDEESPDYNLERRVDDFANYIRGVVEHYPTNNVLITMGDDFRYEAAMTTYMNLDLLIKGFEKFEQTYNDQRIKVFYSSPSCYTKAVNDYVTTNNYNLELKTDDFFPYADGSNTYWTGYFTSRAASKHFERQSNTLLQVAKQLAVDVQESYDNAAINSLKEIMGVMQHHDAITGTEKQHVANNYHFLLSKAVKNVNDEAGQILSTLISGTDENFEFDSCLTANVSACSQTQGDKFTVVVYNPLSHKVTAPISLPSYDKTNWHILDPDDNTVDYQIENSLIDFSYVDDAQTSKTTIQFSAKDVPAMGFKVYRVEANALQHKVKKPPNPRVLVGYDDTSFEISEETGLLQAVTMNGVRLEITQDFQYYSSQDSSGAYIFVPVYDQISRIANGPISTTLVTGSVSQGVLQDFGSWGKQFIKVYNDDRSFIEFDWIIGPLDISDGVGKEVISKFTTSLATNGEFYTDSNGRELLKRTRNSRPDYDYSDEQPVSGNYYPVNNRIVIRDASQDIELAIITDRSEGGASINDGEIELMVHRACQHDDGRGVGENLNEQEYGTGNRIRGKHFLVVGPTSGNGEKSLAAIERDVAQRKSVQAWSFVTSKDVSGSLNTLQFSGLRSDVPDNVNILTLEPWDDGTVLLRLEHTLEKGEDENMSQEVTVDVSELFTLFTITELQETTLGANMLLEENVRLQWPGSAIDDKVSPTKRDVADLAITLAPMQIRTFWAKVTYT</sequence>
<keyword evidence="6 12" id="KW-0378">Hydrolase</keyword>
<evidence type="ECO:0000256" key="10">
    <source>
        <dbReference type="ARBA" id="ARBA00023228"/>
    </source>
</evidence>
<dbReference type="InterPro" id="IPR011682">
    <property type="entry name" value="Glyco_hydro_38_C"/>
</dbReference>
<dbReference type="Pfam" id="PF07748">
    <property type="entry name" value="Glyco_hydro_38C"/>
    <property type="match status" value="1"/>
</dbReference>
<dbReference type="Proteomes" id="UP001168821">
    <property type="component" value="Unassembled WGS sequence"/>
</dbReference>
<dbReference type="InterPro" id="IPR050843">
    <property type="entry name" value="Glycosyl_Hydrlase_38"/>
</dbReference>
<dbReference type="SMART" id="SM00872">
    <property type="entry name" value="Alpha-mann_mid"/>
    <property type="match status" value="1"/>
</dbReference>
<keyword evidence="10" id="KW-0458">Lysosome</keyword>
<dbReference type="EMBL" id="JALNTZ010000002">
    <property type="protein sequence ID" value="KAJ3661038.1"/>
    <property type="molecule type" value="Genomic_DNA"/>
</dbReference>
<dbReference type="EC" id="3.2.1.-" evidence="12"/>
<dbReference type="InterPro" id="IPR011330">
    <property type="entry name" value="Glyco_hydro/deAcase_b/a-brl"/>
</dbReference>
<dbReference type="SUPFAM" id="SSF88713">
    <property type="entry name" value="Glycoside hydrolase/deacetylase"/>
    <property type="match status" value="1"/>
</dbReference>
<evidence type="ECO:0000256" key="6">
    <source>
        <dbReference type="ARBA" id="ARBA00022801"/>
    </source>
</evidence>
<dbReference type="GO" id="GO:0006013">
    <property type="term" value="P:mannose metabolic process"/>
    <property type="evidence" value="ECO:0007669"/>
    <property type="project" value="InterPro"/>
</dbReference>
<evidence type="ECO:0000256" key="7">
    <source>
        <dbReference type="ARBA" id="ARBA00022833"/>
    </source>
</evidence>
<keyword evidence="7 12" id="KW-0862">Zinc</keyword>
<keyword evidence="11 12" id="KW-0326">Glycosidase</keyword>
<dbReference type="InterPro" id="IPR000602">
    <property type="entry name" value="Glyco_hydro_38_N"/>
</dbReference>
<evidence type="ECO:0000256" key="13">
    <source>
        <dbReference type="SAM" id="SignalP"/>
    </source>
</evidence>
<dbReference type="FunFam" id="3.20.110.10:FF:000001">
    <property type="entry name" value="Alpha-mannosidase"/>
    <property type="match status" value="1"/>
</dbReference>
<dbReference type="Gene3D" id="3.20.110.10">
    <property type="entry name" value="Glycoside hydrolase 38, N terminal domain"/>
    <property type="match status" value="1"/>
</dbReference>
<dbReference type="InterPro" id="IPR015341">
    <property type="entry name" value="Glyco_hydro_38_cen"/>
</dbReference>
<evidence type="ECO:0000256" key="12">
    <source>
        <dbReference type="RuleBase" id="RU361199"/>
    </source>
</evidence>
<dbReference type="InterPro" id="IPR011013">
    <property type="entry name" value="Gal_mutarotase_sf_dom"/>
</dbReference>
<feature type="domain" description="Glycoside hydrolase family 38 central" evidence="14">
    <location>
        <begin position="382"/>
        <end position="456"/>
    </location>
</feature>
<dbReference type="Pfam" id="PF09261">
    <property type="entry name" value="Alpha-mann_mid"/>
    <property type="match status" value="1"/>
</dbReference>
<evidence type="ECO:0000256" key="1">
    <source>
        <dbReference type="ARBA" id="ARBA00000365"/>
    </source>
</evidence>
<dbReference type="SUPFAM" id="SSF88688">
    <property type="entry name" value="Families 57/38 glycoside transferase middle domain"/>
    <property type="match status" value="1"/>
</dbReference>
<dbReference type="FunFam" id="1.20.1270.50:FF:000003">
    <property type="entry name" value="Alpha-mannosidase"/>
    <property type="match status" value="1"/>
</dbReference>
<dbReference type="SUPFAM" id="SSF74650">
    <property type="entry name" value="Galactose mutarotase-like"/>
    <property type="match status" value="1"/>
</dbReference>
<keyword evidence="8" id="KW-1015">Disulfide bond</keyword>
<evidence type="ECO:0000256" key="11">
    <source>
        <dbReference type="ARBA" id="ARBA00023295"/>
    </source>
</evidence>
<dbReference type="InterPro" id="IPR037094">
    <property type="entry name" value="Glyco_hydro_38_cen_sf"/>
</dbReference>
<dbReference type="FunFam" id="1.20.1270.50:FF:000002">
    <property type="entry name" value="Alpha-mannosidase"/>
    <property type="match status" value="1"/>
</dbReference>
<protein>
    <recommendedName>
        <fullName evidence="12">Alpha-mannosidase</fullName>
        <ecNumber evidence="12">3.2.1.-</ecNumber>
    </recommendedName>
</protein>
<dbReference type="InterPro" id="IPR028995">
    <property type="entry name" value="Glyco_hydro_57/38_cen_sf"/>
</dbReference>
<dbReference type="FunFam" id="2.60.40.1360:FF:000002">
    <property type="entry name" value="Alpha-mannosidase"/>
    <property type="match status" value="1"/>
</dbReference>
<evidence type="ECO:0000256" key="4">
    <source>
        <dbReference type="ARBA" id="ARBA00022723"/>
    </source>
</evidence>
<dbReference type="Pfam" id="PF01074">
    <property type="entry name" value="Glyco_hydro_38N"/>
    <property type="match status" value="1"/>
</dbReference>
<accession>A0AA38IT83</accession>
<comment type="caution">
    <text evidence="15">The sequence shown here is derived from an EMBL/GenBank/DDBJ whole genome shotgun (WGS) entry which is preliminary data.</text>
</comment>
<dbReference type="Gene3D" id="2.60.40.1360">
    <property type="match status" value="1"/>
</dbReference>
<dbReference type="GO" id="GO:0005764">
    <property type="term" value="C:lysosome"/>
    <property type="evidence" value="ECO:0007669"/>
    <property type="project" value="UniProtKB-SubCell"/>
</dbReference>
<evidence type="ECO:0000259" key="14">
    <source>
        <dbReference type="SMART" id="SM00872"/>
    </source>
</evidence>
<dbReference type="InterPro" id="IPR027291">
    <property type="entry name" value="Glyco_hydro_38_N_sf"/>
</dbReference>
<dbReference type="GO" id="GO:0030246">
    <property type="term" value="F:carbohydrate binding"/>
    <property type="evidence" value="ECO:0007669"/>
    <property type="project" value="InterPro"/>
</dbReference>
<keyword evidence="9" id="KW-0325">Glycoprotein</keyword>
<dbReference type="GO" id="GO:0046872">
    <property type="term" value="F:metal ion binding"/>
    <property type="evidence" value="ECO:0007669"/>
    <property type="project" value="UniProtKB-KW"/>
</dbReference>
<dbReference type="AlphaFoldDB" id="A0AA38IT83"/>
<evidence type="ECO:0000313" key="15">
    <source>
        <dbReference type="EMBL" id="KAJ3661038.1"/>
    </source>
</evidence>
<dbReference type="Pfam" id="PF17677">
    <property type="entry name" value="Glyco_hydro38C2"/>
    <property type="match status" value="1"/>
</dbReference>
<dbReference type="CDD" id="cd10810">
    <property type="entry name" value="GH38N_AMII_LAM_like"/>
    <property type="match status" value="1"/>
</dbReference>
<evidence type="ECO:0000256" key="8">
    <source>
        <dbReference type="ARBA" id="ARBA00023157"/>
    </source>
</evidence>
<dbReference type="Gene3D" id="1.20.1270.50">
    <property type="entry name" value="Glycoside hydrolase family 38, central domain"/>
    <property type="match status" value="2"/>
</dbReference>
<proteinExistence type="inferred from homology"/>
<comment type="catalytic activity">
    <reaction evidence="1">
        <text>Hydrolysis of terminal, non-reducing alpha-D-mannose residues in alpha-D-mannosides.</text>
        <dbReference type="EC" id="3.2.1.24"/>
    </reaction>
</comment>
<keyword evidence="4 12" id="KW-0479">Metal-binding</keyword>
<feature type="signal peptide" evidence="13">
    <location>
        <begin position="1"/>
        <end position="39"/>
    </location>
</feature>
<organism evidence="15 16">
    <name type="scientific">Zophobas morio</name>
    <dbReference type="NCBI Taxonomy" id="2755281"/>
    <lineage>
        <taxon>Eukaryota</taxon>
        <taxon>Metazoa</taxon>
        <taxon>Ecdysozoa</taxon>
        <taxon>Arthropoda</taxon>
        <taxon>Hexapoda</taxon>
        <taxon>Insecta</taxon>
        <taxon>Pterygota</taxon>
        <taxon>Neoptera</taxon>
        <taxon>Endopterygota</taxon>
        <taxon>Coleoptera</taxon>
        <taxon>Polyphaga</taxon>
        <taxon>Cucujiformia</taxon>
        <taxon>Tenebrionidae</taxon>
        <taxon>Zophobas</taxon>
    </lineage>
</organism>
<comment type="subcellular location">
    <subcellularLocation>
        <location evidence="2">Lysosome</location>
    </subcellularLocation>
</comment>
<feature type="chain" id="PRO_5041327713" description="Alpha-mannosidase" evidence="13">
    <location>
        <begin position="40"/>
        <end position="996"/>
    </location>
</feature>
<dbReference type="Gene3D" id="2.60.40.1180">
    <property type="entry name" value="Golgi alpha-mannosidase II"/>
    <property type="match status" value="1"/>
</dbReference>
<comment type="cofactor">
    <cofactor evidence="12">
        <name>Zn(2+)</name>
        <dbReference type="ChEBI" id="CHEBI:29105"/>
    </cofactor>
    <text evidence="12">Binds 1 zinc ion per subunit.</text>
</comment>
<dbReference type="InterPro" id="IPR041147">
    <property type="entry name" value="GH38_C"/>
</dbReference>
<keyword evidence="16" id="KW-1185">Reference proteome</keyword>
<dbReference type="GO" id="GO:0004559">
    <property type="term" value="F:alpha-mannosidase activity"/>
    <property type="evidence" value="ECO:0007669"/>
    <property type="project" value="UniProtKB-EC"/>
</dbReference>
<evidence type="ECO:0000313" key="16">
    <source>
        <dbReference type="Proteomes" id="UP001168821"/>
    </source>
</evidence>
<dbReference type="PANTHER" id="PTHR11607">
    <property type="entry name" value="ALPHA-MANNOSIDASE"/>
    <property type="match status" value="1"/>
</dbReference>
<gene>
    <name evidence="15" type="ORF">Zmor_005459</name>
</gene>
<reference evidence="15" key="1">
    <citation type="journal article" date="2023" name="G3 (Bethesda)">
        <title>Whole genome assemblies of Zophobas morio and Tenebrio molitor.</title>
        <authorList>
            <person name="Kaur S."/>
            <person name="Stinson S.A."/>
            <person name="diCenzo G.C."/>
        </authorList>
    </citation>
    <scope>NUCLEOTIDE SEQUENCE</scope>
    <source>
        <strain evidence="15">QUZm001</strain>
    </source>
</reference>
<evidence type="ECO:0000256" key="5">
    <source>
        <dbReference type="ARBA" id="ARBA00022729"/>
    </source>
</evidence>